<dbReference type="Gene3D" id="3.40.50.300">
    <property type="entry name" value="P-loop containing nucleotide triphosphate hydrolases"/>
    <property type="match status" value="2"/>
</dbReference>
<dbReference type="InterPro" id="IPR000212">
    <property type="entry name" value="DNA_helicase_UvrD/REP"/>
</dbReference>
<dbReference type="GO" id="GO:0003677">
    <property type="term" value="F:DNA binding"/>
    <property type="evidence" value="ECO:0007669"/>
    <property type="project" value="InterPro"/>
</dbReference>
<dbReference type="Pfam" id="PF13245">
    <property type="entry name" value="AAA_19"/>
    <property type="match status" value="1"/>
</dbReference>
<proteinExistence type="predicted"/>
<reference evidence="5" key="1">
    <citation type="submission" date="2018-09" db="EMBL/GenBank/DDBJ databases">
        <authorList>
            <person name="Livingstone P.G."/>
            <person name="Whitworth D.E."/>
        </authorList>
    </citation>
    <scope>NUCLEOTIDE SEQUENCE [LARGE SCALE GENOMIC DNA]</scope>
    <source>
        <strain evidence="5">AB047A</strain>
    </source>
</reference>
<keyword evidence="5" id="KW-1185">Reference proteome</keyword>
<gene>
    <name evidence="4" type="ORF">D7X96_37920</name>
</gene>
<dbReference type="RefSeq" id="WP_121771912.1">
    <property type="nucleotide sequence ID" value="NZ_RAWM01000211.1"/>
</dbReference>
<comment type="caution">
    <text evidence="4">The sequence shown here is derived from an EMBL/GenBank/DDBJ whole genome shotgun (WGS) entry which is preliminary data.</text>
</comment>
<dbReference type="OrthoDB" id="5441773at2"/>
<dbReference type="InterPro" id="IPR027417">
    <property type="entry name" value="P-loop_NTPase"/>
</dbReference>
<dbReference type="EMBL" id="RAWM01000211">
    <property type="protein sequence ID" value="RKH57730.1"/>
    <property type="molecule type" value="Genomic_DNA"/>
</dbReference>
<dbReference type="GO" id="GO:0043138">
    <property type="term" value="F:3'-5' DNA helicase activity"/>
    <property type="evidence" value="ECO:0007669"/>
    <property type="project" value="TreeGrafter"/>
</dbReference>
<dbReference type="Pfam" id="PF13538">
    <property type="entry name" value="UvrD_C_2"/>
    <property type="match status" value="1"/>
</dbReference>
<name>A0A3A8PRN7_9BACT</name>
<dbReference type="AlphaFoldDB" id="A0A3A8PRN7"/>
<dbReference type="Proteomes" id="UP000282656">
    <property type="component" value="Unassembled WGS sequence"/>
</dbReference>
<evidence type="ECO:0000259" key="2">
    <source>
        <dbReference type="Pfam" id="PF08378"/>
    </source>
</evidence>
<protein>
    <recommendedName>
        <fullName evidence="1">DNA 3'-5' helicase II</fullName>
    </recommendedName>
</protein>
<accession>A0A3A8PRN7</accession>
<sequence length="606" mass="69709">MADCYPAPEKLASLKVPLEPGEAHLVAFLCETLDDEYEIFVQPFFNGDRPDIVLVRRDAGALIIEVKDWDLSGYVYKDKKTWRLVTNGVSILSPVEQVEKYKWNLFNLHVGQLLEKKIDNSKSAKLVSTAVYFHHASEANARKKCETSPNTHVLGKDSLTRERWVRLLRDCWLHRRSQYWDDELYRALRRYLVPPIHTEEEGKPIVYRGKQKQLVESRAGVQQKIRGVAGCGKTYVLAGRAVRAHARTNSDVLVLTFNLTLRNYIRDRISEVRLPFPWDAFHISNYHEFFKSTATNLGLAMPEAFFEACSDENFFAPAEHLTPRYPAIFVDEVQDYETAWLRILKRYFLTPDGEFVVFGDEKQNVYGQKLDEERRPNTTIPGRWNELTDSFRLNAGLVGLAQAFQRSIYGDKYVFDDEISLVQSDLFHTPPLITYGHRPGMTAAKLFELIQGLAERLGIHPNDLTIVSPLIDVLRDLDDYFRRVAGEKTMQTFETNEERKLLAGRHGEDSQAFDREVNDIRRGRKRNFEMKAGTVKLSTIHSFKGWEGHTVVVILGENAERHEEAWTTDELLYTAITRSRQNLVVIDTGNGRYSDFFDANAVPLPL</sequence>
<dbReference type="PANTHER" id="PTHR11070">
    <property type="entry name" value="UVRD / RECB / PCRA DNA HELICASE FAMILY MEMBER"/>
    <property type="match status" value="1"/>
</dbReference>
<dbReference type="GO" id="GO:0005524">
    <property type="term" value="F:ATP binding"/>
    <property type="evidence" value="ECO:0007669"/>
    <property type="project" value="InterPro"/>
</dbReference>
<feature type="domain" description="UvrD-like helicase C-terminal" evidence="3">
    <location>
        <begin position="537"/>
        <end position="586"/>
    </location>
</feature>
<evidence type="ECO:0000313" key="4">
    <source>
        <dbReference type="EMBL" id="RKH57730.1"/>
    </source>
</evidence>
<evidence type="ECO:0000259" key="3">
    <source>
        <dbReference type="Pfam" id="PF13538"/>
    </source>
</evidence>
<feature type="domain" description="NERD" evidence="2">
    <location>
        <begin position="21"/>
        <end position="108"/>
    </location>
</feature>
<dbReference type="PANTHER" id="PTHR11070:SF2">
    <property type="entry name" value="ATP-DEPENDENT DNA HELICASE SRS2"/>
    <property type="match status" value="1"/>
</dbReference>
<dbReference type="InterPro" id="IPR011528">
    <property type="entry name" value="NERD"/>
</dbReference>
<dbReference type="SUPFAM" id="SSF52540">
    <property type="entry name" value="P-loop containing nucleoside triphosphate hydrolases"/>
    <property type="match status" value="1"/>
</dbReference>
<evidence type="ECO:0000313" key="5">
    <source>
        <dbReference type="Proteomes" id="UP000282656"/>
    </source>
</evidence>
<dbReference type="Pfam" id="PF08378">
    <property type="entry name" value="NERD"/>
    <property type="match status" value="1"/>
</dbReference>
<dbReference type="InterPro" id="IPR027785">
    <property type="entry name" value="UvrD-like_helicase_C"/>
</dbReference>
<organism evidence="4 5">
    <name type="scientific">Corallococcus interemptor</name>
    <dbReference type="NCBI Taxonomy" id="2316720"/>
    <lineage>
        <taxon>Bacteria</taxon>
        <taxon>Pseudomonadati</taxon>
        <taxon>Myxococcota</taxon>
        <taxon>Myxococcia</taxon>
        <taxon>Myxococcales</taxon>
        <taxon>Cystobacterineae</taxon>
        <taxon>Myxococcaceae</taxon>
        <taxon>Corallococcus</taxon>
    </lineage>
</organism>
<evidence type="ECO:0000256" key="1">
    <source>
        <dbReference type="ARBA" id="ARBA00034923"/>
    </source>
</evidence>
<dbReference type="GO" id="GO:0000725">
    <property type="term" value="P:recombinational repair"/>
    <property type="evidence" value="ECO:0007669"/>
    <property type="project" value="TreeGrafter"/>
</dbReference>